<reference evidence="2 3" key="1">
    <citation type="submission" date="2024-09" db="EMBL/GenBank/DDBJ databases">
        <title>Chromosome-scale assembly of Riccia fluitans.</title>
        <authorList>
            <person name="Paukszto L."/>
            <person name="Sawicki J."/>
            <person name="Karawczyk K."/>
            <person name="Piernik-Szablinska J."/>
            <person name="Szczecinska M."/>
            <person name="Mazdziarz M."/>
        </authorList>
    </citation>
    <scope>NUCLEOTIDE SEQUENCE [LARGE SCALE GENOMIC DNA]</scope>
    <source>
        <strain evidence="2">Rf_01</strain>
        <tissue evidence="2">Aerial parts of the thallus</tissue>
    </source>
</reference>
<evidence type="ECO:0000313" key="2">
    <source>
        <dbReference type="EMBL" id="KAL2649516.1"/>
    </source>
</evidence>
<protein>
    <submittedName>
        <fullName evidence="2">Uncharacterized protein</fullName>
    </submittedName>
</protein>
<sequence>MQIRLDSAQERTEHRSGGHGNSHTNWEVEVDAEAVSASSLSRTLLKLVEHLVSNPNGRRMGRWLSLNQDIAPSRQRPVQLSERGPPVSYMVPENIALSLHLLSCNL</sequence>
<evidence type="ECO:0000256" key="1">
    <source>
        <dbReference type="SAM" id="MobiDB-lite"/>
    </source>
</evidence>
<gene>
    <name evidence="2" type="ORF">R1flu_017644</name>
</gene>
<dbReference type="Proteomes" id="UP001605036">
    <property type="component" value="Unassembled WGS sequence"/>
</dbReference>
<accession>A0ABD1ZDJ9</accession>
<feature type="region of interest" description="Disordered" evidence="1">
    <location>
        <begin position="1"/>
        <end position="26"/>
    </location>
</feature>
<name>A0ABD1ZDJ9_9MARC</name>
<feature type="compositionally biased region" description="Basic and acidic residues" evidence="1">
    <location>
        <begin position="7"/>
        <end position="16"/>
    </location>
</feature>
<comment type="caution">
    <text evidence="2">The sequence shown here is derived from an EMBL/GenBank/DDBJ whole genome shotgun (WGS) entry which is preliminary data.</text>
</comment>
<dbReference type="AlphaFoldDB" id="A0ABD1ZDJ9"/>
<evidence type="ECO:0000313" key="3">
    <source>
        <dbReference type="Proteomes" id="UP001605036"/>
    </source>
</evidence>
<keyword evidence="3" id="KW-1185">Reference proteome</keyword>
<organism evidence="2 3">
    <name type="scientific">Riccia fluitans</name>
    <dbReference type="NCBI Taxonomy" id="41844"/>
    <lineage>
        <taxon>Eukaryota</taxon>
        <taxon>Viridiplantae</taxon>
        <taxon>Streptophyta</taxon>
        <taxon>Embryophyta</taxon>
        <taxon>Marchantiophyta</taxon>
        <taxon>Marchantiopsida</taxon>
        <taxon>Marchantiidae</taxon>
        <taxon>Marchantiales</taxon>
        <taxon>Ricciaceae</taxon>
        <taxon>Riccia</taxon>
    </lineage>
</organism>
<proteinExistence type="predicted"/>
<dbReference type="EMBL" id="JBHFFA010000001">
    <property type="protein sequence ID" value="KAL2649516.1"/>
    <property type="molecule type" value="Genomic_DNA"/>
</dbReference>